<dbReference type="GO" id="GO:0016020">
    <property type="term" value="C:membrane"/>
    <property type="evidence" value="ECO:0007669"/>
    <property type="project" value="UniProtKB-SubCell"/>
</dbReference>
<name>A0A2P6PUZ7_ROSCH</name>
<dbReference type="Gramene" id="PRQ25759">
    <property type="protein sequence ID" value="PRQ25759"/>
    <property type="gene ID" value="RchiOBHm_Chr6g0287151"/>
</dbReference>
<gene>
    <name evidence="21" type="ORF">RchiOBHm_Chr6g0287151</name>
</gene>
<dbReference type="InterPro" id="IPR032675">
    <property type="entry name" value="LRR_dom_sf"/>
</dbReference>
<dbReference type="Gene3D" id="1.10.510.10">
    <property type="entry name" value="Transferase(Phosphotransferase) domain 1"/>
    <property type="match status" value="1"/>
</dbReference>
<keyword evidence="8" id="KW-0732">Signal</keyword>
<dbReference type="OMA" id="ENCARCS"/>
<dbReference type="PANTHER" id="PTHR48053:SF32">
    <property type="entry name" value="LEUCINE RICH REPEAT FAMILY PROTEIN, EXPRESSED"/>
    <property type="match status" value="1"/>
</dbReference>
<dbReference type="GO" id="GO:0005524">
    <property type="term" value="F:ATP binding"/>
    <property type="evidence" value="ECO:0007669"/>
    <property type="project" value="UniProtKB-KW"/>
</dbReference>
<dbReference type="AlphaFoldDB" id="A0A2P6PUZ7"/>
<evidence type="ECO:0000313" key="22">
    <source>
        <dbReference type="Proteomes" id="UP000238479"/>
    </source>
</evidence>
<keyword evidence="6 21" id="KW-0808">Transferase</keyword>
<evidence type="ECO:0000256" key="19">
    <source>
        <dbReference type="SAM" id="Phobius"/>
    </source>
</evidence>
<comment type="catalytic activity">
    <reaction evidence="18">
        <text>L-seryl-[protein] + ATP = O-phospho-L-seryl-[protein] + ADP + H(+)</text>
        <dbReference type="Rhea" id="RHEA:17989"/>
        <dbReference type="Rhea" id="RHEA-COMP:9863"/>
        <dbReference type="Rhea" id="RHEA-COMP:11604"/>
        <dbReference type="ChEBI" id="CHEBI:15378"/>
        <dbReference type="ChEBI" id="CHEBI:29999"/>
        <dbReference type="ChEBI" id="CHEBI:30616"/>
        <dbReference type="ChEBI" id="CHEBI:83421"/>
        <dbReference type="ChEBI" id="CHEBI:456216"/>
        <dbReference type="EC" id="2.7.11.1"/>
    </reaction>
</comment>
<evidence type="ECO:0000256" key="7">
    <source>
        <dbReference type="ARBA" id="ARBA00022692"/>
    </source>
</evidence>
<reference evidence="21 22" key="1">
    <citation type="journal article" date="2018" name="Nat. Genet.">
        <title>The Rosa genome provides new insights in the design of modern roses.</title>
        <authorList>
            <person name="Bendahmane M."/>
        </authorList>
    </citation>
    <scope>NUCLEOTIDE SEQUENCE [LARGE SCALE GENOMIC DNA]</scope>
    <source>
        <strain evidence="22">cv. Old Blush</strain>
    </source>
</reference>
<dbReference type="Gene3D" id="3.30.200.20">
    <property type="entry name" value="Phosphorylase Kinase, domain 1"/>
    <property type="match status" value="1"/>
</dbReference>
<keyword evidence="4" id="KW-0597">Phosphoprotein</keyword>
<comment type="catalytic activity">
    <reaction evidence="17">
        <text>L-threonyl-[protein] + ATP = O-phospho-L-threonyl-[protein] + ADP + H(+)</text>
        <dbReference type="Rhea" id="RHEA:46608"/>
        <dbReference type="Rhea" id="RHEA-COMP:11060"/>
        <dbReference type="Rhea" id="RHEA-COMP:11605"/>
        <dbReference type="ChEBI" id="CHEBI:15378"/>
        <dbReference type="ChEBI" id="CHEBI:30013"/>
        <dbReference type="ChEBI" id="CHEBI:30616"/>
        <dbReference type="ChEBI" id="CHEBI:61977"/>
        <dbReference type="ChEBI" id="CHEBI:456216"/>
        <dbReference type="EC" id="2.7.11.1"/>
    </reaction>
</comment>
<dbReference type="STRING" id="74649.A0A2P6PUZ7"/>
<evidence type="ECO:0000256" key="2">
    <source>
        <dbReference type="ARBA" id="ARBA00012513"/>
    </source>
</evidence>
<feature type="domain" description="Protein kinase" evidence="20">
    <location>
        <begin position="564"/>
        <end position="624"/>
    </location>
</feature>
<dbReference type="FunFam" id="3.80.10.10:FF:000177">
    <property type="entry name" value="Leucine-rich repeat receptor-like serine/threonine-protein kinase At1g17230"/>
    <property type="match status" value="1"/>
</dbReference>
<dbReference type="PANTHER" id="PTHR48053">
    <property type="entry name" value="LEUCINE RICH REPEAT FAMILY PROTEIN, EXPRESSED"/>
    <property type="match status" value="1"/>
</dbReference>
<dbReference type="EC" id="2.7.11.1" evidence="2"/>
<evidence type="ECO:0000256" key="11">
    <source>
        <dbReference type="ARBA" id="ARBA00022777"/>
    </source>
</evidence>
<evidence type="ECO:0000256" key="13">
    <source>
        <dbReference type="ARBA" id="ARBA00022989"/>
    </source>
</evidence>
<evidence type="ECO:0000256" key="17">
    <source>
        <dbReference type="ARBA" id="ARBA00047899"/>
    </source>
</evidence>
<keyword evidence="9" id="KW-0677">Repeat</keyword>
<evidence type="ECO:0000256" key="9">
    <source>
        <dbReference type="ARBA" id="ARBA00022737"/>
    </source>
</evidence>
<evidence type="ECO:0000256" key="8">
    <source>
        <dbReference type="ARBA" id="ARBA00022729"/>
    </source>
</evidence>
<keyword evidence="10" id="KW-0547">Nucleotide-binding</keyword>
<dbReference type="InterPro" id="IPR001611">
    <property type="entry name" value="Leu-rich_rpt"/>
</dbReference>
<dbReference type="Pfam" id="PF00560">
    <property type="entry name" value="LRR_1"/>
    <property type="match status" value="9"/>
</dbReference>
<evidence type="ECO:0000256" key="1">
    <source>
        <dbReference type="ARBA" id="ARBA00004479"/>
    </source>
</evidence>
<evidence type="ECO:0000256" key="4">
    <source>
        <dbReference type="ARBA" id="ARBA00022553"/>
    </source>
</evidence>
<accession>A0A2P6PUZ7</accession>
<organism evidence="21 22">
    <name type="scientific">Rosa chinensis</name>
    <name type="common">China rose</name>
    <dbReference type="NCBI Taxonomy" id="74649"/>
    <lineage>
        <taxon>Eukaryota</taxon>
        <taxon>Viridiplantae</taxon>
        <taxon>Streptophyta</taxon>
        <taxon>Embryophyta</taxon>
        <taxon>Tracheophyta</taxon>
        <taxon>Spermatophyta</taxon>
        <taxon>Magnoliopsida</taxon>
        <taxon>eudicotyledons</taxon>
        <taxon>Gunneridae</taxon>
        <taxon>Pentapetalae</taxon>
        <taxon>rosids</taxon>
        <taxon>fabids</taxon>
        <taxon>Rosales</taxon>
        <taxon>Rosaceae</taxon>
        <taxon>Rosoideae</taxon>
        <taxon>Rosoideae incertae sedis</taxon>
        <taxon>Rosa</taxon>
    </lineage>
</organism>
<dbReference type="FunFam" id="3.80.10.10:FF:000383">
    <property type="entry name" value="Leucine-rich repeat receptor protein kinase EMS1"/>
    <property type="match status" value="1"/>
</dbReference>
<dbReference type="Pfam" id="PF00069">
    <property type="entry name" value="Pkinase"/>
    <property type="match status" value="1"/>
</dbReference>
<comment type="caution">
    <text evidence="21">The sequence shown here is derived from an EMBL/GenBank/DDBJ whole genome shotgun (WGS) entry which is preliminary data.</text>
</comment>
<dbReference type="GO" id="GO:0004674">
    <property type="term" value="F:protein serine/threonine kinase activity"/>
    <property type="evidence" value="ECO:0007669"/>
    <property type="project" value="UniProtKB-KW"/>
</dbReference>
<evidence type="ECO:0000256" key="12">
    <source>
        <dbReference type="ARBA" id="ARBA00022840"/>
    </source>
</evidence>
<keyword evidence="11" id="KW-0418">Kinase</keyword>
<keyword evidence="5" id="KW-0433">Leucine-rich repeat</keyword>
<keyword evidence="16" id="KW-0325">Glycoprotein</keyword>
<dbReference type="InterPro" id="IPR051716">
    <property type="entry name" value="Plant_RL_S/T_kinase"/>
</dbReference>
<evidence type="ECO:0000313" key="21">
    <source>
        <dbReference type="EMBL" id="PRQ25759.1"/>
    </source>
</evidence>
<evidence type="ECO:0000256" key="18">
    <source>
        <dbReference type="ARBA" id="ARBA00048679"/>
    </source>
</evidence>
<feature type="transmembrane region" description="Helical" evidence="19">
    <location>
        <begin position="418"/>
        <end position="443"/>
    </location>
</feature>
<keyword evidence="3" id="KW-0723">Serine/threonine-protein kinase</keyword>
<dbReference type="SUPFAM" id="SSF52058">
    <property type="entry name" value="L domain-like"/>
    <property type="match status" value="2"/>
</dbReference>
<protein>
    <recommendedName>
        <fullName evidence="2">non-specific serine/threonine protein kinase</fullName>
        <ecNumber evidence="2">2.7.11.1</ecNumber>
    </recommendedName>
</protein>
<evidence type="ECO:0000256" key="15">
    <source>
        <dbReference type="ARBA" id="ARBA00023170"/>
    </source>
</evidence>
<dbReference type="InterPro" id="IPR011009">
    <property type="entry name" value="Kinase-like_dom_sf"/>
</dbReference>
<keyword evidence="22" id="KW-1185">Reference proteome</keyword>
<dbReference type="Gene3D" id="3.80.10.10">
    <property type="entry name" value="Ribonuclease Inhibitor"/>
    <property type="match status" value="2"/>
</dbReference>
<keyword evidence="12" id="KW-0067">ATP-binding</keyword>
<dbReference type="InterPro" id="IPR000719">
    <property type="entry name" value="Prot_kinase_dom"/>
</dbReference>
<proteinExistence type="predicted"/>
<keyword evidence="15" id="KW-0675">Receptor</keyword>
<keyword evidence="13 19" id="KW-1133">Transmembrane helix</keyword>
<dbReference type="Proteomes" id="UP000238479">
    <property type="component" value="Chromosome 6"/>
</dbReference>
<keyword evidence="14 19" id="KW-0472">Membrane</keyword>
<evidence type="ECO:0000256" key="5">
    <source>
        <dbReference type="ARBA" id="ARBA00022614"/>
    </source>
</evidence>
<evidence type="ECO:0000256" key="6">
    <source>
        <dbReference type="ARBA" id="ARBA00022679"/>
    </source>
</evidence>
<dbReference type="EMBL" id="PDCK01000044">
    <property type="protein sequence ID" value="PRQ25759.1"/>
    <property type="molecule type" value="Genomic_DNA"/>
</dbReference>
<keyword evidence="7 19" id="KW-0812">Transmembrane</keyword>
<evidence type="ECO:0000256" key="3">
    <source>
        <dbReference type="ARBA" id="ARBA00022527"/>
    </source>
</evidence>
<comment type="subcellular location">
    <subcellularLocation>
        <location evidence="1">Membrane</location>
        <topology evidence="1">Single-pass type I membrane protein</topology>
    </subcellularLocation>
</comment>
<evidence type="ECO:0000256" key="14">
    <source>
        <dbReference type="ARBA" id="ARBA00023136"/>
    </source>
</evidence>
<evidence type="ECO:0000259" key="20">
    <source>
        <dbReference type="Pfam" id="PF00069"/>
    </source>
</evidence>
<sequence length="713" mass="78194">MISLQLQNNRLSGNLPAELGLSKRHDILNLHSNNFSGSIPSDIGNLQVLTKLDLSSNKLDGELPNTISLLTTLQFFSVSSNNLTGTIPSDFGRHIPNLTTVRLSRNKFSGELPQELCSRFALETFVVNHNNFTGTLPEWLRNCSALSRVRLDENQFTGNITNAFGVHPSLELIYHGQNKFFGELSPRWGECKNITDMQMDGNRISGQIPPELGHLRQLQKLNLGSNEFSGEFPVAIGNLSLLFNLSLSRNYLTGVISRFLGKLTRFEFLDLSDNNFTGVLPVDPRTFERLTSLNISHNKLSGGIPGEIGNLHLQYLLDLSSNTFSGSLPLNLAKLIMLEILNVSHNQLSGNIPSTFSRMVSLVDIDFSYNSLTGPIPTGGFFQKKLPDNAFVGNGGLCGETEGLTPCTSDPKKSNKKILLGVLVPICGLLLIVTIISVTLNFCKRSKLGESDHPELAESFDSTIKRREEKFTFSEIITATENFDEKYLIGRGGFGSVYKAVLGRGKVVEVKKMNVNTWLGHSGENCARCSTCNFSLAQWLLRAHCSPGHNSEQHITTADFVPWLSDFGTARLLSSDSSNWTAVAVSYGYMAPELAFTMRVTDKCDVYSFGVVALEIMMGRHPGELLASQSENRGFLLKDLLDQRLGSPSSGLAEGVVSIVTMALACTSTDPGSLPTMQFVAKELSSARIQNCLSEPLDMITINKLAGFETRSD</sequence>
<evidence type="ECO:0000256" key="10">
    <source>
        <dbReference type="ARBA" id="ARBA00022741"/>
    </source>
</evidence>
<evidence type="ECO:0000256" key="16">
    <source>
        <dbReference type="ARBA" id="ARBA00023180"/>
    </source>
</evidence>
<dbReference type="SUPFAM" id="SSF56112">
    <property type="entry name" value="Protein kinase-like (PK-like)"/>
    <property type="match status" value="1"/>
</dbReference>